<gene>
    <name evidence="1" type="ORF">RJ641_035771</name>
</gene>
<keyword evidence="2" id="KW-1185">Reference proteome</keyword>
<organism evidence="1 2">
    <name type="scientific">Dillenia turbinata</name>
    <dbReference type="NCBI Taxonomy" id="194707"/>
    <lineage>
        <taxon>Eukaryota</taxon>
        <taxon>Viridiplantae</taxon>
        <taxon>Streptophyta</taxon>
        <taxon>Embryophyta</taxon>
        <taxon>Tracheophyta</taxon>
        <taxon>Spermatophyta</taxon>
        <taxon>Magnoliopsida</taxon>
        <taxon>eudicotyledons</taxon>
        <taxon>Gunneridae</taxon>
        <taxon>Pentapetalae</taxon>
        <taxon>Dilleniales</taxon>
        <taxon>Dilleniaceae</taxon>
        <taxon>Dillenia</taxon>
    </lineage>
</organism>
<comment type="caution">
    <text evidence="1">The sequence shown here is derived from an EMBL/GenBank/DDBJ whole genome shotgun (WGS) entry which is preliminary data.</text>
</comment>
<dbReference type="InterPro" id="IPR036514">
    <property type="entry name" value="SGNH_hydro_sf"/>
</dbReference>
<evidence type="ECO:0000313" key="2">
    <source>
        <dbReference type="Proteomes" id="UP001370490"/>
    </source>
</evidence>
<reference evidence="1 2" key="1">
    <citation type="submission" date="2023-12" db="EMBL/GenBank/DDBJ databases">
        <title>A high-quality genome assembly for Dillenia turbinata (Dilleniales).</title>
        <authorList>
            <person name="Chanderbali A."/>
        </authorList>
    </citation>
    <scope>NUCLEOTIDE SEQUENCE [LARGE SCALE GENOMIC DNA]</scope>
    <source>
        <strain evidence="1">LSX21</strain>
        <tissue evidence="1">Leaf</tissue>
    </source>
</reference>
<dbReference type="Proteomes" id="UP001370490">
    <property type="component" value="Unassembled WGS sequence"/>
</dbReference>
<dbReference type="Gene3D" id="3.40.50.1110">
    <property type="entry name" value="SGNH hydrolase"/>
    <property type="match status" value="1"/>
</dbReference>
<protein>
    <submittedName>
        <fullName evidence="1">Uncharacterized protein</fullName>
    </submittedName>
</protein>
<evidence type="ECO:0000313" key="1">
    <source>
        <dbReference type="EMBL" id="KAK6935616.1"/>
    </source>
</evidence>
<dbReference type="EMBL" id="JBAMMX010000008">
    <property type="protein sequence ID" value="KAK6935616.1"/>
    <property type="molecule type" value="Genomic_DNA"/>
</dbReference>
<dbReference type="AlphaFoldDB" id="A0AAN8VT81"/>
<proteinExistence type="predicted"/>
<name>A0AAN8VT81_9MAGN</name>
<accession>A0AAN8VT81</accession>
<sequence>MSPLLVELKCSSEINKFINGYNSKIKDVLQHLNQNLGPEVIFMYANSYDIFVQIILNYYQYNIFFNAVENNYSVLSIINSGTGKFECWQDLKMQKLHVVVDTFYHLFASGAVTQTQAQFVCSDGSKYVFGMHIIPLKLLISSSARNC</sequence>